<dbReference type="InterPro" id="IPR001638">
    <property type="entry name" value="Solute-binding_3/MltF_N"/>
</dbReference>
<comment type="subcellular location">
    <subcellularLocation>
        <location evidence="1">Cell outer membrane</location>
        <topology evidence="1">Peripheral membrane protein</topology>
    </subcellularLocation>
</comment>
<evidence type="ECO:0000256" key="4">
    <source>
        <dbReference type="ARBA" id="ARBA00023237"/>
    </source>
</evidence>
<proteinExistence type="inferred from homology"/>
<gene>
    <name evidence="7" type="ORF">GPL21_15020</name>
</gene>
<comment type="caution">
    <text evidence="7">The sequence shown here is derived from an EMBL/GenBank/DDBJ whole genome shotgun (WGS) entry which is preliminary data.</text>
</comment>
<reference evidence="7 8" key="1">
    <citation type="submission" date="2019-12" db="EMBL/GenBank/DDBJ databases">
        <title>Draft genome sequences Bradyrhizobium cajani AMBPC1010, Bradyrhizobium pachyrhizi AMBPC1040 and Bradyrhizobium yuanmingense ALSPC3051, three plant growth promoting strains isolated from nodules of Cajanus cajan L. in Dominican Republic.</title>
        <authorList>
            <person name="Flores-Felix J.D."/>
            <person name="Araujo J."/>
            <person name="Diaz-Alcantara C."/>
            <person name="Gonzalez-Andres F."/>
            <person name="Velazquez E."/>
        </authorList>
    </citation>
    <scope>NUCLEOTIDE SEQUENCE [LARGE SCALE GENOMIC DNA]</scope>
    <source>
        <strain evidence="7 8">1040</strain>
    </source>
</reference>
<dbReference type="PANTHER" id="PTHR37423">
    <property type="entry name" value="SOLUBLE LYTIC MUREIN TRANSGLYCOSYLASE-RELATED"/>
    <property type="match status" value="1"/>
</dbReference>
<keyword evidence="4" id="KW-0998">Cell outer membrane</keyword>
<keyword evidence="5" id="KW-0732">Signal</keyword>
<dbReference type="Gene3D" id="1.10.530.10">
    <property type="match status" value="1"/>
</dbReference>
<dbReference type="AlphaFoldDB" id="A0A844SQT6"/>
<feature type="domain" description="Solute-binding protein family 3/N-terminal" evidence="6">
    <location>
        <begin position="57"/>
        <end position="298"/>
    </location>
</feature>
<evidence type="ECO:0000256" key="1">
    <source>
        <dbReference type="ARBA" id="ARBA00004339"/>
    </source>
</evidence>
<dbReference type="Pfam" id="PF01464">
    <property type="entry name" value="SLT"/>
    <property type="match status" value="1"/>
</dbReference>
<evidence type="ECO:0000313" key="7">
    <source>
        <dbReference type="EMBL" id="MVT66409.1"/>
    </source>
</evidence>
<evidence type="ECO:0000256" key="5">
    <source>
        <dbReference type="SAM" id="SignalP"/>
    </source>
</evidence>
<dbReference type="Pfam" id="PF00497">
    <property type="entry name" value="SBP_bac_3"/>
    <property type="match status" value="1"/>
</dbReference>
<dbReference type="PANTHER" id="PTHR37423:SF2">
    <property type="entry name" value="MEMBRANE-BOUND LYTIC MUREIN TRANSGLYCOSYLASE C"/>
    <property type="match status" value="1"/>
</dbReference>
<feature type="signal peptide" evidence="5">
    <location>
        <begin position="1"/>
        <end position="32"/>
    </location>
</feature>
<dbReference type="InterPro" id="IPR023346">
    <property type="entry name" value="Lysozyme-like_dom_sf"/>
</dbReference>
<evidence type="ECO:0000313" key="8">
    <source>
        <dbReference type="Proteomes" id="UP000436468"/>
    </source>
</evidence>
<comment type="similarity">
    <text evidence="2">Belongs to the transglycosylase Slt family.</text>
</comment>
<dbReference type="SMART" id="SM00062">
    <property type="entry name" value="PBPb"/>
    <property type="match status" value="1"/>
</dbReference>
<organism evidence="7 8">
    <name type="scientific">Bradyrhizobium pachyrhizi</name>
    <dbReference type="NCBI Taxonomy" id="280333"/>
    <lineage>
        <taxon>Bacteria</taxon>
        <taxon>Pseudomonadati</taxon>
        <taxon>Pseudomonadota</taxon>
        <taxon>Alphaproteobacteria</taxon>
        <taxon>Hyphomicrobiales</taxon>
        <taxon>Nitrobacteraceae</taxon>
        <taxon>Bradyrhizobium</taxon>
    </lineage>
</organism>
<name>A0A844SQT6_9BRAD</name>
<dbReference type="CDD" id="cd01009">
    <property type="entry name" value="PBP2_YfhD_N"/>
    <property type="match status" value="1"/>
</dbReference>
<dbReference type="Proteomes" id="UP000436468">
    <property type="component" value="Unassembled WGS sequence"/>
</dbReference>
<evidence type="ECO:0000256" key="3">
    <source>
        <dbReference type="ARBA" id="ARBA00009387"/>
    </source>
</evidence>
<dbReference type="Gene3D" id="3.40.190.10">
    <property type="entry name" value="Periplasmic binding protein-like II"/>
    <property type="match status" value="2"/>
</dbReference>
<sequence>MKSYLIHRFTRRLAVSLSVIVTVGAANGPAVADPRVLALPALKVWQGDFDGMLKRKMVRILLPTDRTSFFIDKGETLGFEAELGAEFESWLNKRYGKKKERIYVGFVPTPRDRLLSDLTAGKGDIAAGLLTVTPERSKLVDFADPWASGVREVLVTGSAAPSVSSLNDLGGKTIHVRESSSYFEHLLAINADRKARGLEPIIVQPADKNLEDEDLLEMVSTGLLPWAVIDRFKARAWAGLVKGLTVRDDISFNEGGDIAWAIRKDSPALRRELAEFVNTHKIGTEFGNDLRARYFKMAKPLKNALAHTEAEKFKALRGSFEKYGVQYSIDPVLLAAQGYQESELDQACHNASGATGIMQIKPSTAKEKPIEIAGVTASADTNIHAGSKYLRYLADTYVDASVIDPRERVFMALAAYNAGPGNLKRFRDYASKHGLDPTVWFGNVENGAAAIVGRETVQYVGKIYKYYISYESLRSPTPASATADPSQK</sequence>
<dbReference type="EMBL" id="WQNF01000008">
    <property type="protein sequence ID" value="MVT66409.1"/>
    <property type="molecule type" value="Genomic_DNA"/>
</dbReference>
<accession>A0A844SQT6</accession>
<dbReference type="GO" id="GO:0009279">
    <property type="term" value="C:cell outer membrane"/>
    <property type="evidence" value="ECO:0007669"/>
    <property type="project" value="UniProtKB-SubCell"/>
</dbReference>
<evidence type="ECO:0000259" key="6">
    <source>
        <dbReference type="SMART" id="SM00062"/>
    </source>
</evidence>
<dbReference type="InterPro" id="IPR008258">
    <property type="entry name" value="Transglycosylase_SLT_dom_1"/>
</dbReference>
<protein>
    <submittedName>
        <fullName evidence="7">Transporter substrate-binding domain-containing protein</fullName>
    </submittedName>
</protein>
<dbReference type="SUPFAM" id="SSF53955">
    <property type="entry name" value="Lysozyme-like"/>
    <property type="match status" value="1"/>
</dbReference>
<keyword evidence="4" id="KW-0472">Membrane</keyword>
<dbReference type="CDD" id="cd13403">
    <property type="entry name" value="MLTF-like"/>
    <property type="match status" value="1"/>
</dbReference>
<comment type="similarity">
    <text evidence="3">Belongs to the virb1 family.</text>
</comment>
<evidence type="ECO:0000256" key="2">
    <source>
        <dbReference type="ARBA" id="ARBA00007734"/>
    </source>
</evidence>
<feature type="chain" id="PRO_5032272875" evidence="5">
    <location>
        <begin position="33"/>
        <end position="488"/>
    </location>
</feature>
<dbReference type="SUPFAM" id="SSF53850">
    <property type="entry name" value="Periplasmic binding protein-like II"/>
    <property type="match status" value="1"/>
</dbReference>
<keyword evidence="8" id="KW-1185">Reference proteome</keyword>